<evidence type="ECO:0000313" key="3">
    <source>
        <dbReference type="EMBL" id="MEY8017464.1"/>
    </source>
</evidence>
<dbReference type="InterPro" id="IPR050900">
    <property type="entry name" value="Transposase_IS3/IS150/IS904"/>
</dbReference>
<dbReference type="InterPro" id="IPR012337">
    <property type="entry name" value="RNaseH-like_sf"/>
</dbReference>
<dbReference type="SUPFAM" id="SSF53098">
    <property type="entry name" value="Ribonuclease H-like"/>
    <property type="match status" value="1"/>
</dbReference>
<organism evidence="3 4">
    <name type="scientific">Mycobacterium servetii</name>
    <dbReference type="NCBI Taxonomy" id="3237418"/>
    <lineage>
        <taxon>Bacteria</taxon>
        <taxon>Bacillati</taxon>
        <taxon>Actinomycetota</taxon>
        <taxon>Actinomycetes</taxon>
        <taxon>Mycobacteriales</taxon>
        <taxon>Mycobacteriaceae</taxon>
        <taxon>Mycobacterium</taxon>
    </lineage>
</organism>
<protein>
    <submittedName>
        <fullName evidence="3">Transposase</fullName>
    </submittedName>
</protein>
<dbReference type="SUPFAM" id="SSF46689">
    <property type="entry name" value="Homeodomain-like"/>
    <property type="match status" value="1"/>
</dbReference>
<dbReference type="Proteomes" id="UP001564760">
    <property type="component" value="Unassembled WGS sequence"/>
</dbReference>
<name>A0ABV4C4K1_9MYCO</name>
<dbReference type="InterPro" id="IPR009057">
    <property type="entry name" value="Homeodomain-like_sf"/>
</dbReference>
<keyword evidence="4" id="KW-1185">Reference proteome</keyword>
<sequence length="342" mass="39046">MCKISDAQQAVAAGFSHSWACALWQVSDSRVHRWRARRRDTGTLVDCAPGGHPIHGLLPEEVAAILDLVEQWGPIDRSHRKLAHRGSYQQLVWVAPATLRRVLITHGLSLPAPQPRRRSEKKPWPDWLVWAPNRIWIWDATHFTRARRVVFAIVDMVSRKWIDTLVSVEETTTQVQVVFEHALEIEDLLDLLTDERLDLDADDPRRPILLAVSDNGPPMTAHDTRAFMALMAIVQHHGRPGVPQDQAWIESFFGHIKCEWPHLEAITDPALLETELARVRTEYNCVRLHEAIGYVTPDDEHAGRGEAIRQARRDGLDRARQRRLDYHRRTSTNPTGETPCIG</sequence>
<gene>
    <name evidence="3" type="ORF">AB8998_22035</name>
</gene>
<dbReference type="PANTHER" id="PTHR46889:SF4">
    <property type="entry name" value="TRANSPOSASE INSO FOR INSERTION SEQUENCE ELEMENT IS911B-RELATED"/>
    <property type="match status" value="1"/>
</dbReference>
<dbReference type="Pfam" id="PF13683">
    <property type="entry name" value="rve_3"/>
    <property type="match status" value="1"/>
</dbReference>
<dbReference type="PANTHER" id="PTHR46889">
    <property type="entry name" value="TRANSPOSASE INSF FOR INSERTION SEQUENCE IS3B-RELATED"/>
    <property type="match status" value="1"/>
</dbReference>
<feature type="compositionally biased region" description="Basic and acidic residues" evidence="1">
    <location>
        <begin position="310"/>
        <end position="328"/>
    </location>
</feature>
<feature type="region of interest" description="Disordered" evidence="1">
    <location>
        <begin position="310"/>
        <end position="342"/>
    </location>
</feature>
<accession>A0ABV4C4K1</accession>
<evidence type="ECO:0000313" key="4">
    <source>
        <dbReference type="Proteomes" id="UP001564760"/>
    </source>
</evidence>
<reference evidence="3 4" key="1">
    <citation type="submission" date="2024-08" db="EMBL/GenBank/DDBJ databases">
        <title>Mycobacterium servetensis sp. nov., a novel rapid-growing mycobacterial species recovered from a human patient in Zaragoza, Spain.</title>
        <authorList>
            <person name="Tristancho-Baro A.I."/>
            <person name="Buenestado-Serrano S."/>
            <person name="Garcia De Viedma D."/>
            <person name="Milagro-Beamonte A."/>
            <person name="Burillo N."/>
            <person name="Sanz S."/>
            <person name="Lopez-Calleja A.I."/>
            <person name="Penas-Utrilla D."/>
            <person name="Guardingo M."/>
            <person name="Garcia M.J."/>
            <person name="Vinuelas-Bayon J."/>
        </authorList>
    </citation>
    <scope>NUCLEOTIDE SEQUENCE [LARGE SCALE GENOMIC DNA]</scope>
    <source>
        <strain evidence="4">HUMS_12744610</strain>
    </source>
</reference>
<dbReference type="InterPro" id="IPR036397">
    <property type="entry name" value="RNaseH_sf"/>
</dbReference>
<proteinExistence type="predicted"/>
<dbReference type="Gene3D" id="3.30.420.10">
    <property type="entry name" value="Ribonuclease H-like superfamily/Ribonuclease H"/>
    <property type="match status" value="1"/>
</dbReference>
<feature type="domain" description="Integrase catalytic" evidence="2">
    <location>
        <begin position="128"/>
        <end position="305"/>
    </location>
</feature>
<dbReference type="PROSITE" id="PS50994">
    <property type="entry name" value="INTEGRASE"/>
    <property type="match status" value="1"/>
</dbReference>
<dbReference type="EMBL" id="JBGEDP010000001">
    <property type="protein sequence ID" value="MEY8017464.1"/>
    <property type="molecule type" value="Genomic_DNA"/>
</dbReference>
<dbReference type="InterPro" id="IPR001584">
    <property type="entry name" value="Integrase_cat-core"/>
</dbReference>
<dbReference type="RefSeq" id="WP_369739742.1">
    <property type="nucleotide sequence ID" value="NZ_JBGEDP010000001.1"/>
</dbReference>
<comment type="caution">
    <text evidence="3">The sequence shown here is derived from an EMBL/GenBank/DDBJ whole genome shotgun (WGS) entry which is preliminary data.</text>
</comment>
<evidence type="ECO:0000259" key="2">
    <source>
        <dbReference type="PROSITE" id="PS50994"/>
    </source>
</evidence>
<evidence type="ECO:0000256" key="1">
    <source>
        <dbReference type="SAM" id="MobiDB-lite"/>
    </source>
</evidence>